<reference evidence="8" key="1">
    <citation type="submission" date="2018-02" db="EMBL/GenBank/DDBJ databases">
        <authorList>
            <person name="Cohen D.B."/>
            <person name="Kent A.D."/>
        </authorList>
    </citation>
    <scope>NUCLEOTIDE SEQUENCE</scope>
</reference>
<evidence type="ECO:0000259" key="7">
    <source>
        <dbReference type="PROSITE" id="PS50102"/>
    </source>
</evidence>
<dbReference type="InterPro" id="IPR035979">
    <property type="entry name" value="RBD_domain_sf"/>
</dbReference>
<feature type="region of interest" description="Disordered" evidence="6">
    <location>
        <begin position="1"/>
        <end position="97"/>
    </location>
</feature>
<dbReference type="InterPro" id="IPR012677">
    <property type="entry name" value="Nucleotide-bd_a/b_plait_sf"/>
</dbReference>
<dbReference type="GO" id="GO:0034462">
    <property type="term" value="P:small-subunit processome assembly"/>
    <property type="evidence" value="ECO:0007669"/>
    <property type="project" value="TreeGrafter"/>
</dbReference>
<evidence type="ECO:0000256" key="5">
    <source>
        <dbReference type="PROSITE-ProRule" id="PRU00176"/>
    </source>
</evidence>
<organism evidence="8">
    <name type="scientific">Fagus sylvatica</name>
    <name type="common">Beechnut</name>
    <dbReference type="NCBI Taxonomy" id="28930"/>
    <lineage>
        <taxon>Eukaryota</taxon>
        <taxon>Viridiplantae</taxon>
        <taxon>Streptophyta</taxon>
        <taxon>Embryophyta</taxon>
        <taxon>Tracheophyta</taxon>
        <taxon>Spermatophyta</taxon>
        <taxon>Magnoliopsida</taxon>
        <taxon>eudicotyledons</taxon>
        <taxon>Gunneridae</taxon>
        <taxon>Pentapetalae</taxon>
        <taxon>rosids</taxon>
        <taxon>fabids</taxon>
        <taxon>Fagales</taxon>
        <taxon>Fagaceae</taxon>
        <taxon>Fagus</taxon>
    </lineage>
</organism>
<dbReference type="AlphaFoldDB" id="A0A2N9IHH8"/>
<dbReference type="InterPro" id="IPR034353">
    <property type="entry name" value="ABT1/ESF2_RRM"/>
</dbReference>
<dbReference type="Gene3D" id="3.30.70.330">
    <property type="match status" value="1"/>
</dbReference>
<dbReference type="GO" id="GO:0000472">
    <property type="term" value="P:endonucleolytic cleavage to generate mature 5'-end of SSU-rRNA from (SSU-rRNA, 5.8S rRNA, LSU-rRNA)"/>
    <property type="evidence" value="ECO:0007669"/>
    <property type="project" value="TreeGrafter"/>
</dbReference>
<evidence type="ECO:0000256" key="1">
    <source>
        <dbReference type="ARBA" id="ARBA00004604"/>
    </source>
</evidence>
<dbReference type="Pfam" id="PF00076">
    <property type="entry name" value="RRM_1"/>
    <property type="match status" value="1"/>
</dbReference>
<dbReference type="GO" id="GO:0000480">
    <property type="term" value="P:endonucleolytic cleavage in 5'-ETS of tricistronic rRNA transcript (SSU-rRNA, 5.8S rRNA, LSU-rRNA)"/>
    <property type="evidence" value="ECO:0007669"/>
    <property type="project" value="TreeGrafter"/>
</dbReference>
<dbReference type="PANTHER" id="PTHR12311">
    <property type="entry name" value="ACTIVATOR OF BASAL TRANSCRIPTION 1"/>
    <property type="match status" value="1"/>
</dbReference>
<evidence type="ECO:0000313" key="8">
    <source>
        <dbReference type="EMBL" id="SPD25207.1"/>
    </source>
</evidence>
<dbReference type="PANTHER" id="PTHR12311:SF7">
    <property type="entry name" value="ACTIVATOR OF BASAL TRANSCRIPTION 1"/>
    <property type="match status" value="1"/>
</dbReference>
<dbReference type="InterPro" id="IPR039119">
    <property type="entry name" value="ABT1/Esf2"/>
</dbReference>
<evidence type="ECO:0000256" key="4">
    <source>
        <dbReference type="ARBA" id="ARBA00023242"/>
    </source>
</evidence>
<dbReference type="SUPFAM" id="SSF54928">
    <property type="entry name" value="RNA-binding domain, RBD"/>
    <property type="match status" value="1"/>
</dbReference>
<comment type="similarity">
    <text evidence="2">Belongs to the ESF2/ABP1 family.</text>
</comment>
<proteinExistence type="inferred from homology"/>
<evidence type="ECO:0000256" key="6">
    <source>
        <dbReference type="SAM" id="MobiDB-lite"/>
    </source>
</evidence>
<feature type="domain" description="RRM" evidence="7">
    <location>
        <begin position="106"/>
        <end position="185"/>
    </location>
</feature>
<keyword evidence="3 5" id="KW-0694">RNA-binding</keyword>
<feature type="compositionally biased region" description="Basic residues" evidence="6">
    <location>
        <begin position="19"/>
        <end position="28"/>
    </location>
</feature>
<feature type="compositionally biased region" description="Basic and acidic residues" evidence="6">
    <location>
        <begin position="9"/>
        <end position="18"/>
    </location>
</feature>
<comment type="subcellular location">
    <subcellularLocation>
        <location evidence="1">Nucleus</location>
        <location evidence="1">Nucleolus</location>
    </subcellularLocation>
</comment>
<sequence length="311" mass="36121">MAEEEWDFDSPKSSDKRSIKQKNKKKKQLLMEGDSKSDDDDASANKEKQKKKKDLFVEEQEVNRVSVPVEGNSEVNGKSADSRKDKMKKRKRKKLLEESAKTDKRGICYLSRIPPRMDFDYIRTHFSQYGEVERLYLAPQNDVHSKRAVRFQQQKFSEGWVEFTDKRVAKRVANMLNGEQIGGKKRSSFYYDLWNIKYLSKFKWADLNQEIGYKNAIREQKLALEISAAKRERDFYLSKVDKSRALSSIEERLQKKQKVQQESVVTSNLPVSQQAAKVIRQFPQKQPVANNAGRAKPRLSKDILAGVFRGS</sequence>
<name>A0A2N9IHH8_FAGSY</name>
<dbReference type="PROSITE" id="PS50102">
    <property type="entry name" value="RRM"/>
    <property type="match status" value="1"/>
</dbReference>
<protein>
    <recommendedName>
        <fullName evidence="7">RRM domain-containing protein</fullName>
    </recommendedName>
</protein>
<dbReference type="EMBL" id="OIVN01006107">
    <property type="protein sequence ID" value="SPD25207.1"/>
    <property type="molecule type" value="Genomic_DNA"/>
</dbReference>
<evidence type="ECO:0000256" key="3">
    <source>
        <dbReference type="ARBA" id="ARBA00022884"/>
    </source>
</evidence>
<gene>
    <name evidence="8" type="ORF">FSB_LOCUS53089</name>
</gene>
<keyword evidence="4" id="KW-0539">Nucleus</keyword>
<evidence type="ECO:0000256" key="2">
    <source>
        <dbReference type="ARBA" id="ARBA00005819"/>
    </source>
</evidence>
<dbReference type="GO" id="GO:0005730">
    <property type="term" value="C:nucleolus"/>
    <property type="evidence" value="ECO:0007669"/>
    <property type="project" value="UniProtKB-SubCell"/>
</dbReference>
<dbReference type="GO" id="GO:0000447">
    <property type="term" value="P:endonucleolytic cleavage in ITS1 to separate SSU-rRNA from 5.8S rRNA and LSU-rRNA from tricistronic rRNA transcript (SSU-rRNA, 5.8S rRNA, LSU-rRNA)"/>
    <property type="evidence" value="ECO:0007669"/>
    <property type="project" value="TreeGrafter"/>
</dbReference>
<dbReference type="GO" id="GO:0003723">
    <property type="term" value="F:RNA binding"/>
    <property type="evidence" value="ECO:0007669"/>
    <property type="project" value="UniProtKB-UniRule"/>
</dbReference>
<dbReference type="CDD" id="cd12263">
    <property type="entry name" value="RRM_ABT1_like"/>
    <property type="match status" value="1"/>
</dbReference>
<accession>A0A2N9IHH8</accession>
<feature type="compositionally biased region" description="Basic residues" evidence="6">
    <location>
        <begin position="85"/>
        <end position="94"/>
    </location>
</feature>
<dbReference type="InterPro" id="IPR000504">
    <property type="entry name" value="RRM_dom"/>
</dbReference>